<organism evidence="4 5">
    <name type="scientific">Aedes albopictus</name>
    <name type="common">Asian tiger mosquito</name>
    <name type="synonym">Stegomyia albopicta</name>
    <dbReference type="NCBI Taxonomy" id="7160"/>
    <lineage>
        <taxon>Eukaryota</taxon>
        <taxon>Metazoa</taxon>
        <taxon>Ecdysozoa</taxon>
        <taxon>Arthropoda</taxon>
        <taxon>Hexapoda</taxon>
        <taxon>Insecta</taxon>
        <taxon>Pterygota</taxon>
        <taxon>Neoptera</taxon>
        <taxon>Endopterygota</taxon>
        <taxon>Diptera</taxon>
        <taxon>Nematocera</taxon>
        <taxon>Culicoidea</taxon>
        <taxon>Culicidae</taxon>
        <taxon>Culicinae</taxon>
        <taxon>Aedini</taxon>
        <taxon>Aedes</taxon>
        <taxon>Stegomyia</taxon>
    </lineage>
</organism>
<feature type="region of interest" description="Disordered" evidence="2">
    <location>
        <begin position="168"/>
        <end position="190"/>
    </location>
</feature>
<sequence>MDILHLSDGELDFELQLRNEDQQRRTKREKTSRLREHIEKERVNMEMPLSADHVISQEDHLRHCQVKLQFLNDRARKGLEKEDALELAVYRSKLLHYRSRLQMITEKNLAGYVKQLEDAVELSLRKINDFFADTTILDIPPPNTFPEANDAILPDDAEVLERLKNAHLQSSVKSRNESQPASQRISAEQHLDQVRQLQEQQLLLQKQIELQRMQQEQLQRELQIQQQLYQLRLQKDQSQQQAADPAPANQRGWRPERELAGQQNNAPIATFGAIQQNQNNPSMRTTSNTHIQQSDLQGRMTPDFPDRQEDHYGQGMPNTTNQQYGTTTNQANQHHQPPEMRWPRRSYQNRPQNSQPVYKWPFEYAGQANTILLGEFLNMVTTYAITEGVDETTLLRSIKHLLKGSALQWYTRCYMHLRDWNDFKLGIKREFLPPNYSEIVKQDLYLRFQEPNEPFAKFYRDLVAAFEIVEPPLPESEKLFILKSHLNADFTPIASAARATSVKELVAVCRDFAVSRPYCMRNRNPGSLRPGWNRADNPTFNRPPRINPAGPQQGPQYRQQVNAISQEANEQVDEIYPEDMLEQEEARQQLAIQWEEGTTEPAEINAIQTQGTWSRNQEIGQETRISDTRIRSTAVTCWQCGNQGHTYPMCPSPKTYTFCYSCGNKGVTTRNCPSCASRWKQLAGANRNSLTGNR</sequence>
<dbReference type="EnsemblMetazoa" id="AALFPA23_000869.R709">
    <property type="protein sequence ID" value="AALFPA23_000869.P709"/>
    <property type="gene ID" value="AALFPA23_000869"/>
</dbReference>
<reference evidence="5" key="1">
    <citation type="journal article" date="2015" name="Proc. Natl. Acad. Sci. U.S.A.">
        <title>Genome sequence of the Asian Tiger mosquito, Aedes albopictus, reveals insights into its biology, genetics, and evolution.</title>
        <authorList>
            <person name="Chen X.G."/>
            <person name="Jiang X."/>
            <person name="Gu J."/>
            <person name="Xu M."/>
            <person name="Wu Y."/>
            <person name="Deng Y."/>
            <person name="Zhang C."/>
            <person name="Bonizzoni M."/>
            <person name="Dermauw W."/>
            <person name="Vontas J."/>
            <person name="Armbruster P."/>
            <person name="Huang X."/>
            <person name="Yang Y."/>
            <person name="Zhang H."/>
            <person name="He W."/>
            <person name="Peng H."/>
            <person name="Liu Y."/>
            <person name="Wu K."/>
            <person name="Chen J."/>
            <person name="Lirakis M."/>
            <person name="Topalis P."/>
            <person name="Van Leeuwen T."/>
            <person name="Hall A.B."/>
            <person name="Jiang X."/>
            <person name="Thorpe C."/>
            <person name="Mueller R.L."/>
            <person name="Sun C."/>
            <person name="Waterhouse R.M."/>
            <person name="Yan G."/>
            <person name="Tu Z.J."/>
            <person name="Fang X."/>
            <person name="James A.A."/>
        </authorList>
    </citation>
    <scope>NUCLEOTIDE SEQUENCE [LARGE SCALE GENOMIC DNA]</scope>
    <source>
        <strain evidence="5">Foshan</strain>
    </source>
</reference>
<feature type="compositionally biased region" description="Polar residues" evidence="2">
    <location>
        <begin position="168"/>
        <end position="186"/>
    </location>
</feature>
<dbReference type="GeneID" id="134290065"/>
<reference evidence="4" key="2">
    <citation type="submission" date="2025-05" db="UniProtKB">
        <authorList>
            <consortium name="EnsemblMetazoa"/>
        </authorList>
    </citation>
    <scope>IDENTIFICATION</scope>
    <source>
        <strain evidence="4">Foshan</strain>
    </source>
</reference>
<dbReference type="PROSITE" id="PS50158">
    <property type="entry name" value="ZF_CCHC"/>
    <property type="match status" value="1"/>
</dbReference>
<feature type="region of interest" description="Disordered" evidence="2">
    <location>
        <begin position="278"/>
        <end position="353"/>
    </location>
</feature>
<dbReference type="Proteomes" id="UP000069940">
    <property type="component" value="Unassembled WGS sequence"/>
</dbReference>
<evidence type="ECO:0000259" key="3">
    <source>
        <dbReference type="PROSITE" id="PS50158"/>
    </source>
</evidence>
<name>A0ABM1XM19_AEDAL</name>
<protein>
    <recommendedName>
        <fullName evidence="3">CCHC-type domain-containing protein</fullName>
    </recommendedName>
</protein>
<feature type="compositionally biased region" description="Polar residues" evidence="2">
    <location>
        <begin position="278"/>
        <end position="296"/>
    </location>
</feature>
<dbReference type="RefSeq" id="XP_062713030.1">
    <property type="nucleotide sequence ID" value="XM_062857046.1"/>
</dbReference>
<dbReference type="SMART" id="SM00343">
    <property type="entry name" value="ZnF_C2HC"/>
    <property type="match status" value="2"/>
</dbReference>
<dbReference type="SUPFAM" id="SSF57756">
    <property type="entry name" value="Retrovirus zinc finger-like domains"/>
    <property type="match status" value="1"/>
</dbReference>
<keyword evidence="1" id="KW-0862">Zinc</keyword>
<evidence type="ECO:0000256" key="2">
    <source>
        <dbReference type="SAM" id="MobiDB-lite"/>
    </source>
</evidence>
<dbReference type="InterPro" id="IPR036875">
    <property type="entry name" value="Znf_CCHC_sf"/>
</dbReference>
<proteinExistence type="predicted"/>
<accession>A0ABM1XM19</accession>
<keyword evidence="1" id="KW-0863">Zinc-finger</keyword>
<evidence type="ECO:0000256" key="1">
    <source>
        <dbReference type="PROSITE-ProRule" id="PRU00047"/>
    </source>
</evidence>
<dbReference type="InterPro" id="IPR001878">
    <property type="entry name" value="Znf_CCHC"/>
</dbReference>
<feature type="domain" description="CCHC-type" evidence="3">
    <location>
        <begin position="637"/>
        <end position="652"/>
    </location>
</feature>
<evidence type="ECO:0000313" key="4">
    <source>
        <dbReference type="EnsemblMetazoa" id="AALFPA23_000869.P709"/>
    </source>
</evidence>
<keyword evidence="1" id="KW-0479">Metal-binding</keyword>
<keyword evidence="5" id="KW-1185">Reference proteome</keyword>
<evidence type="ECO:0000313" key="5">
    <source>
        <dbReference type="Proteomes" id="UP000069940"/>
    </source>
</evidence>
<feature type="compositionally biased region" description="Low complexity" evidence="2">
    <location>
        <begin position="318"/>
        <end position="333"/>
    </location>
</feature>
<dbReference type="Gene3D" id="4.10.60.10">
    <property type="entry name" value="Zinc finger, CCHC-type"/>
    <property type="match status" value="1"/>
</dbReference>